<dbReference type="PANTHER" id="PTHR33861:SF3">
    <property type="entry name" value="MEIOSIS-SPECIFIC COILED-COIL DOMAIN-CONTAINING PROTEIN MEIOC"/>
    <property type="match status" value="1"/>
</dbReference>
<reference evidence="2 3" key="1">
    <citation type="submission" date="2024-06" db="EMBL/GenBank/DDBJ databases">
        <authorList>
            <person name="Pan Q."/>
            <person name="Wen M."/>
            <person name="Jouanno E."/>
            <person name="Zahm M."/>
            <person name="Klopp C."/>
            <person name="Cabau C."/>
            <person name="Louis A."/>
            <person name="Berthelot C."/>
            <person name="Parey E."/>
            <person name="Roest Crollius H."/>
            <person name="Montfort J."/>
            <person name="Robinson-Rechavi M."/>
            <person name="Bouchez O."/>
            <person name="Lampietro C."/>
            <person name="Lopez Roques C."/>
            <person name="Donnadieu C."/>
            <person name="Postlethwait J."/>
            <person name="Bobe J."/>
            <person name="Verreycken H."/>
            <person name="Guiguen Y."/>
        </authorList>
    </citation>
    <scope>NUCLEOTIDE SEQUENCE [LARGE SCALE GENOMIC DNA]</scope>
    <source>
        <strain evidence="2">Up_M1</strain>
        <tissue evidence="2">Testis</tissue>
    </source>
</reference>
<evidence type="ECO:0000313" key="2">
    <source>
        <dbReference type="EMBL" id="KAL0992794.1"/>
    </source>
</evidence>
<dbReference type="EMBL" id="JAGEUA010000003">
    <property type="protein sequence ID" value="KAL0992794.1"/>
    <property type="molecule type" value="Genomic_DNA"/>
</dbReference>
<dbReference type="AlphaFoldDB" id="A0ABD0X492"/>
<sequence length="858" mass="96922">MAFDRFQSASLLGSDSVFSSYKQQAFGTGENGMPSLPYTPLPHFSLSEEHPMSYIPWSAQDGPYQRIDCPQNSVKTRSLPDENNCGSETDLYGLVSNILEEAEQKDSYFNEETSSQLKSVWSPKTMRDNCQQYSQSESKMQSNSALLPNHVYSGQPLYRDSEEFYQHFNGLDSSDKEWLNCNGDTEYSLQTTELPKQPGQMLPNVGNTYLSKMRPSKHDYSATENVAGFCGPGNTPSTHTESFVSSICPQSKMNSQYFDHYYENYPGQSTAKTRCTKQYTMQEVSKLANNIQALMAGEQVSPYEREPQNRQSVWMQYDDFIAEQNNDSSSRLPGPSAQDIQFKKELGGEYGAIQFENDKAMKSKQPLIHPQSFNDFQPIKAYSASFNPLSTYQNKMSAQKGCNPMSASMSLNQYSNHHSQQDQLQNKLSQWQPRENGLSSGLSKTLSHSVSEFVPKHSHQQPGDPPPYTQDYGQGNGPGRHSGRTGQNPVWMGHGGVRRGASDDDLEVQLDWNRMHMAGLVADNRCPTLCWDSKTRPQTSTHTRGDRDKKQGLLQNPYLDFLGSMYSAQRFSRVNNTVKPVKKPAFLPYKDPRPNSCHMPLNTVFNYRSFPFGGSVPVMDLCDVLPDGEFAAFNTYLHELMNNSGENPSSGMTAGRRFPKVTRNRGGSMSQLHCHLEECYEQWRALERERKKTEVILTKSYPGKRISVVTSCALPKIPPNPSRVDRLIVDQIREQAKVMSLLGKMERLRSFPLHANICSALDRHLEAIYITQARRKEEFLTTSNRHRQGSAQFRDDRDILLLATALRDLCLTTRKSRTALWCALQMTLPKASTDQSDQQGSVESTCEETSPGQTHIQF</sequence>
<organism evidence="2 3">
    <name type="scientific">Umbra pygmaea</name>
    <name type="common">Eastern mudminnow</name>
    <dbReference type="NCBI Taxonomy" id="75934"/>
    <lineage>
        <taxon>Eukaryota</taxon>
        <taxon>Metazoa</taxon>
        <taxon>Chordata</taxon>
        <taxon>Craniata</taxon>
        <taxon>Vertebrata</taxon>
        <taxon>Euteleostomi</taxon>
        <taxon>Actinopterygii</taxon>
        <taxon>Neopterygii</taxon>
        <taxon>Teleostei</taxon>
        <taxon>Protacanthopterygii</taxon>
        <taxon>Esociformes</taxon>
        <taxon>Umbridae</taxon>
        <taxon>Umbra</taxon>
    </lineage>
</organism>
<dbReference type="InterPro" id="IPR027963">
    <property type="entry name" value="MEIOC"/>
</dbReference>
<feature type="region of interest" description="Disordered" evidence="1">
    <location>
        <begin position="396"/>
        <end position="492"/>
    </location>
</feature>
<feature type="region of interest" description="Disordered" evidence="1">
    <location>
        <begin position="531"/>
        <end position="551"/>
    </location>
</feature>
<keyword evidence="3" id="KW-1185">Reference proteome</keyword>
<dbReference type="PANTHER" id="PTHR33861">
    <property type="entry name" value="PROTEIN CBG18333"/>
    <property type="match status" value="1"/>
</dbReference>
<feature type="compositionally biased region" description="Polar residues" evidence="1">
    <location>
        <begin position="405"/>
        <end position="450"/>
    </location>
</feature>
<evidence type="ECO:0000313" key="3">
    <source>
        <dbReference type="Proteomes" id="UP001557470"/>
    </source>
</evidence>
<feature type="region of interest" description="Disordered" evidence="1">
    <location>
        <begin position="832"/>
        <end position="858"/>
    </location>
</feature>
<accession>A0ABD0X492</accession>
<evidence type="ECO:0008006" key="4">
    <source>
        <dbReference type="Google" id="ProtNLM"/>
    </source>
</evidence>
<comment type="caution">
    <text evidence="2">The sequence shown here is derived from an EMBL/GenBank/DDBJ whole genome shotgun (WGS) entry which is preliminary data.</text>
</comment>
<name>A0ABD0X492_UMBPY</name>
<dbReference type="Pfam" id="PF15189">
    <property type="entry name" value="MEIOC"/>
    <property type="match status" value="1"/>
</dbReference>
<dbReference type="Proteomes" id="UP001557470">
    <property type="component" value="Unassembled WGS sequence"/>
</dbReference>
<evidence type="ECO:0000256" key="1">
    <source>
        <dbReference type="SAM" id="MobiDB-lite"/>
    </source>
</evidence>
<gene>
    <name evidence="2" type="ORF">UPYG_G00098480</name>
</gene>
<proteinExistence type="predicted"/>
<protein>
    <recommendedName>
        <fullName evidence="4">Meiosis-specific coiled-coil domain-containing protein MEIOC</fullName>
    </recommendedName>
</protein>